<dbReference type="PANTHER" id="PTHR34847:SF1">
    <property type="entry name" value="NODULATION PROTEIN U"/>
    <property type="match status" value="1"/>
</dbReference>
<dbReference type="InterPro" id="IPR038152">
    <property type="entry name" value="Carbam_trans_C_sf"/>
</dbReference>
<feature type="domain" description="Carbamoyltransferase" evidence="2">
    <location>
        <begin position="2"/>
        <end position="346"/>
    </location>
</feature>
<evidence type="ECO:0000313" key="4">
    <source>
        <dbReference type="EMBL" id="USJ26297.1"/>
    </source>
</evidence>
<dbReference type="AlphaFoldDB" id="A0A9Q8YCA4"/>
<dbReference type="InterPro" id="IPR003696">
    <property type="entry name" value="Carbtransf_dom"/>
</dbReference>
<dbReference type="PANTHER" id="PTHR34847">
    <property type="entry name" value="NODULATION PROTEIN U"/>
    <property type="match status" value="1"/>
</dbReference>
<keyword evidence="4" id="KW-0614">Plasmid</keyword>
<protein>
    <submittedName>
        <fullName evidence="4">Carbamoyltransferase</fullName>
    </submittedName>
</protein>
<evidence type="ECO:0000313" key="5">
    <source>
        <dbReference type="Proteomes" id="UP001055460"/>
    </source>
</evidence>
<dbReference type="InterPro" id="IPR031730">
    <property type="entry name" value="Carbam_trans_C"/>
</dbReference>
<dbReference type="SUPFAM" id="SSF53067">
    <property type="entry name" value="Actin-like ATPase domain"/>
    <property type="match status" value="1"/>
</dbReference>
<dbReference type="Pfam" id="PF16861">
    <property type="entry name" value="Carbam_trans_C"/>
    <property type="match status" value="1"/>
</dbReference>
<sequence length="610" mass="68433">MRILGISAFYHDSAAALVEDGRIVAAAQEERFTRRKHDPDFPARAIEYCLSEAGCTMNDIDHVVFYEKPFLKFERLVETYLATVPHGFSSFRVAMPVWIKEKLFQKKMLRKDLGKLVGKKEWDGSLLFTEHHQSHAASAFFPSPFASAAVLTMDGVGEWCTTSLAHGHDNRLDFLKELHFPHSLGLLYSAFTYYTGFKVNSGEYKVMGLAPYGRPRFAQTILDNLIDLKDDGSFRLDQHYFGYCTGLKMTSPAFHDLFGGEPRKPESPLTQREMDLAASVQVVTEEAVMRLARYARRQTGEKNLCLAGGVALNCVANGKLLKAGIFDDIWIQPAAGDAGGALGAALSVWHEYLGSARVVKDSDSMSGGYLGPAFAQGEVEQRLANAGANFEVLSDEEITSSTVSALTEEKAVGWMQGRMEFGPRALGGRSILGDARSPTMQKMLNLKVKYRESFRPFAPSIRREDLPDWFDIDTDSPYMLLVGDVLESRRLHANHPQENLFGIDLLNVPRSEIPAVTHVDYSARIQTVHRETNPRYWELLTRFKARTGCPVLVNTSFNVRGEPIVCNPEDAYRCFMGTEIERLVVGNCILKKENQPEHLKQDYKENFELD</sequence>
<dbReference type="Pfam" id="PF02543">
    <property type="entry name" value="Carbam_trans_N"/>
    <property type="match status" value="1"/>
</dbReference>
<dbReference type="RefSeq" id="WP_252160774.1">
    <property type="nucleotide sequence ID" value="NZ_CP098808.1"/>
</dbReference>
<evidence type="ECO:0000256" key="1">
    <source>
        <dbReference type="ARBA" id="ARBA00006129"/>
    </source>
</evidence>
<evidence type="ECO:0000259" key="2">
    <source>
        <dbReference type="Pfam" id="PF02543"/>
    </source>
</evidence>
<dbReference type="Gene3D" id="3.30.420.40">
    <property type="match status" value="2"/>
</dbReference>
<dbReference type="InterPro" id="IPR051338">
    <property type="entry name" value="NodU/CmcH_Carbamoyltrnsfr"/>
</dbReference>
<dbReference type="Proteomes" id="UP001055460">
    <property type="component" value="Plasmid pA"/>
</dbReference>
<reference evidence="4" key="1">
    <citation type="submission" date="2022-06" db="EMBL/GenBank/DDBJ databases">
        <title>Physiological and biochemical characterization and genomic elucidation of a strain of the genus Ensifer adhaerens M8 that combines arsenic oxidation and chromium reduction.</title>
        <authorList>
            <person name="Li X."/>
            <person name="Yu c."/>
        </authorList>
    </citation>
    <scope>NUCLEOTIDE SEQUENCE</scope>
    <source>
        <strain evidence="4">M8</strain>
        <plasmid evidence="4">pA</plasmid>
    </source>
</reference>
<dbReference type="InterPro" id="IPR043129">
    <property type="entry name" value="ATPase_NBD"/>
</dbReference>
<organism evidence="4 5">
    <name type="scientific">Ensifer adhaerens</name>
    <name type="common">Sinorhizobium morelense</name>
    <dbReference type="NCBI Taxonomy" id="106592"/>
    <lineage>
        <taxon>Bacteria</taxon>
        <taxon>Pseudomonadati</taxon>
        <taxon>Pseudomonadota</taxon>
        <taxon>Alphaproteobacteria</taxon>
        <taxon>Hyphomicrobiales</taxon>
        <taxon>Rhizobiaceae</taxon>
        <taxon>Sinorhizobium/Ensifer group</taxon>
        <taxon>Ensifer</taxon>
    </lineage>
</organism>
<proteinExistence type="inferred from homology"/>
<comment type="similarity">
    <text evidence="1">Belongs to the NodU/CmcH family.</text>
</comment>
<dbReference type="CDD" id="cd24098">
    <property type="entry name" value="ASKHA_NBD_TobZ_N"/>
    <property type="match status" value="1"/>
</dbReference>
<gene>
    <name evidence="4" type="ORF">NE863_20230</name>
</gene>
<name>A0A9Q8YCA4_ENSAD</name>
<dbReference type="Gene3D" id="3.90.870.20">
    <property type="entry name" value="Carbamoyltransferase, C-terminal domain"/>
    <property type="match status" value="1"/>
</dbReference>
<dbReference type="GO" id="GO:0003824">
    <property type="term" value="F:catalytic activity"/>
    <property type="evidence" value="ECO:0007669"/>
    <property type="project" value="InterPro"/>
</dbReference>
<geneLocation type="plasmid" evidence="4 5">
    <name>pA</name>
</geneLocation>
<feature type="domain" description="Carbamoyltransferase C-terminal" evidence="3">
    <location>
        <begin position="404"/>
        <end position="592"/>
    </location>
</feature>
<evidence type="ECO:0000259" key="3">
    <source>
        <dbReference type="Pfam" id="PF16861"/>
    </source>
</evidence>
<dbReference type="EMBL" id="CP098808">
    <property type="protein sequence ID" value="USJ26297.1"/>
    <property type="molecule type" value="Genomic_DNA"/>
</dbReference>
<accession>A0A9Q8YCA4</accession>